<evidence type="ECO:0000313" key="2">
    <source>
        <dbReference type="Proteomes" id="UP000034301"/>
    </source>
</evidence>
<comment type="caution">
    <text evidence="1">The sequence shown here is derived from an EMBL/GenBank/DDBJ whole genome shotgun (WGS) entry which is preliminary data.</text>
</comment>
<name>A0A0G0QUL9_9BACT</name>
<dbReference type="Proteomes" id="UP000034301">
    <property type="component" value="Unassembled WGS sequence"/>
</dbReference>
<reference evidence="1 2" key="1">
    <citation type="journal article" date="2015" name="Nature">
        <title>rRNA introns, odd ribosomes, and small enigmatic genomes across a large radiation of phyla.</title>
        <authorList>
            <person name="Brown C.T."/>
            <person name="Hug L.A."/>
            <person name="Thomas B.C."/>
            <person name="Sharon I."/>
            <person name="Castelle C.J."/>
            <person name="Singh A."/>
            <person name="Wilkins M.J."/>
            <person name="Williams K.H."/>
            <person name="Banfield J.F."/>
        </authorList>
    </citation>
    <scope>NUCLEOTIDE SEQUENCE [LARGE SCALE GENOMIC DNA]</scope>
</reference>
<proteinExistence type="predicted"/>
<protein>
    <submittedName>
        <fullName evidence="1">Uncharacterized protein</fullName>
    </submittedName>
</protein>
<organism evidence="1 2">
    <name type="scientific">Candidatus Nomurabacteria bacterium GW2011_GWF2_40_12</name>
    <dbReference type="NCBI Taxonomy" id="1618776"/>
    <lineage>
        <taxon>Bacteria</taxon>
        <taxon>Candidatus Nomuraibacteriota</taxon>
    </lineage>
</organism>
<sequence>MDKITNKFNRMNLNSSSISSKRLLQFINLFKAKTGVTLSEPEALTRAETLLRTIAILYQPVSISDYSYALAKKMFLKTKKV</sequence>
<dbReference type="AlphaFoldDB" id="A0A0G0QUL9"/>
<dbReference type="EMBL" id="LBYC01000001">
    <property type="protein sequence ID" value="KKR43868.1"/>
    <property type="molecule type" value="Genomic_DNA"/>
</dbReference>
<accession>A0A0G0QUL9</accession>
<evidence type="ECO:0000313" key="1">
    <source>
        <dbReference type="EMBL" id="KKR43868.1"/>
    </source>
</evidence>
<gene>
    <name evidence="1" type="ORF">UT78_C0001G0054</name>
</gene>